<evidence type="ECO:0000313" key="1">
    <source>
        <dbReference type="EMBL" id="SOB58994.1"/>
    </source>
</evidence>
<dbReference type="AlphaFoldDB" id="A0A2C8FA23"/>
<organism evidence="1 2">
    <name type="scientific">Pseudodesulfovibrio profundus</name>
    <dbReference type="NCBI Taxonomy" id="57320"/>
    <lineage>
        <taxon>Bacteria</taxon>
        <taxon>Pseudomonadati</taxon>
        <taxon>Thermodesulfobacteriota</taxon>
        <taxon>Desulfovibrionia</taxon>
        <taxon>Desulfovibrionales</taxon>
        <taxon>Desulfovibrionaceae</taxon>
    </lineage>
</organism>
<dbReference type="EMBL" id="LT907975">
    <property type="protein sequence ID" value="SOB58994.1"/>
    <property type="molecule type" value="Genomic_DNA"/>
</dbReference>
<gene>
    <name evidence="1" type="ORF">DPRO_2090</name>
</gene>
<protein>
    <submittedName>
        <fullName evidence="1">Uncharacterized protein</fullName>
    </submittedName>
</protein>
<sequence length="122" mass="14006">MMAEESEIKAIAEVTNVRRMSGGKNGSFMHVTFKKIYSITPYTPKQFVGGCTVYEQRWQTRSEDMVYFKPKRGHKVFVTITSNGGAITSYTHMNRLLETVIREEPYRLTYSKGQAKVRPADD</sequence>
<reference evidence="2" key="1">
    <citation type="submission" date="2017-09" db="EMBL/GenBank/DDBJ databases">
        <authorList>
            <person name="Regsiter A."/>
            <person name="William W."/>
        </authorList>
    </citation>
    <scope>NUCLEOTIDE SEQUENCE [LARGE SCALE GENOMIC DNA]</scope>
    <source>
        <strain evidence="2">500-1</strain>
    </source>
</reference>
<proteinExistence type="predicted"/>
<keyword evidence="2" id="KW-1185">Reference proteome</keyword>
<dbReference type="KEGG" id="pprf:DPRO_2090"/>
<dbReference type="Proteomes" id="UP000219215">
    <property type="component" value="Chromosome DPRO"/>
</dbReference>
<name>A0A2C8FA23_9BACT</name>
<evidence type="ECO:0000313" key="2">
    <source>
        <dbReference type="Proteomes" id="UP000219215"/>
    </source>
</evidence>
<accession>A0A2C8FA23</accession>